<dbReference type="EMBL" id="ABYI02000018">
    <property type="protein sequence ID" value="EEG75079.1"/>
    <property type="molecule type" value="Genomic_DNA"/>
</dbReference>
<evidence type="ECO:0000313" key="3">
    <source>
        <dbReference type="Proteomes" id="UP000004893"/>
    </source>
</evidence>
<dbReference type="Proteomes" id="UP000004893">
    <property type="component" value="Unassembled WGS sequence"/>
</dbReference>
<proteinExistence type="predicted"/>
<dbReference type="HOGENOM" id="CLU_1999928_0_0_9"/>
<evidence type="ECO:0008006" key="4">
    <source>
        <dbReference type="Google" id="ProtNLM"/>
    </source>
</evidence>
<evidence type="ECO:0000313" key="2">
    <source>
        <dbReference type="EMBL" id="EEG75079.1"/>
    </source>
</evidence>
<keyword evidence="3" id="KW-1185">Reference proteome</keyword>
<accession>C0BZ01</accession>
<keyword evidence="1" id="KW-1133">Transmembrane helix</keyword>
<reference evidence="2" key="2">
    <citation type="submission" date="2013-06" db="EMBL/GenBank/DDBJ databases">
        <title>Draft genome sequence of Clostridium hylemonae (DSM 15053).</title>
        <authorList>
            <person name="Sudarsanam P."/>
            <person name="Ley R."/>
            <person name="Guruge J."/>
            <person name="Turnbaugh P.J."/>
            <person name="Mahowald M."/>
            <person name="Liep D."/>
            <person name="Gordon J."/>
        </authorList>
    </citation>
    <scope>NUCLEOTIDE SEQUENCE</scope>
    <source>
        <strain evidence="2">DSM 15053</strain>
    </source>
</reference>
<evidence type="ECO:0000256" key="1">
    <source>
        <dbReference type="SAM" id="Phobius"/>
    </source>
</evidence>
<feature type="transmembrane region" description="Helical" evidence="1">
    <location>
        <begin position="12"/>
        <end position="38"/>
    </location>
</feature>
<reference evidence="2" key="1">
    <citation type="submission" date="2009-02" db="EMBL/GenBank/DDBJ databases">
        <authorList>
            <person name="Fulton L."/>
            <person name="Clifton S."/>
            <person name="Fulton B."/>
            <person name="Xu J."/>
            <person name="Minx P."/>
            <person name="Pepin K.H."/>
            <person name="Johnson M."/>
            <person name="Bhonagiri V."/>
            <person name="Nash W.E."/>
            <person name="Mardis E.R."/>
            <person name="Wilson R.K."/>
        </authorList>
    </citation>
    <scope>NUCLEOTIDE SEQUENCE [LARGE SCALE GENOMIC DNA]</scope>
    <source>
        <strain evidence="2">DSM 15053</strain>
    </source>
</reference>
<keyword evidence="1" id="KW-0812">Transmembrane</keyword>
<feature type="transmembrane region" description="Helical" evidence="1">
    <location>
        <begin position="74"/>
        <end position="94"/>
    </location>
</feature>
<dbReference type="AlphaFoldDB" id="C0BZ01"/>
<protein>
    <recommendedName>
        <fullName evidence="4">DUF3784 domain-containing protein</fullName>
    </recommendedName>
</protein>
<feature type="transmembrane region" description="Helical" evidence="1">
    <location>
        <begin position="100"/>
        <end position="119"/>
    </location>
</feature>
<organism evidence="2 3">
    <name type="scientific">[Clostridium] hylemonae DSM 15053</name>
    <dbReference type="NCBI Taxonomy" id="553973"/>
    <lineage>
        <taxon>Bacteria</taxon>
        <taxon>Bacillati</taxon>
        <taxon>Bacillota</taxon>
        <taxon>Clostridia</taxon>
        <taxon>Lachnospirales</taxon>
        <taxon>Lachnospiraceae</taxon>
    </lineage>
</organism>
<sequence length="124" mass="14098">MNAGKKDGKGWFYMAELIAGAVFVFLTVICFIYGISAWNYRGPVLMNKYLLASAEEKRALAGQPEEEKKADYRYAAKISFGIAFMWFFAFLGIIADLRLIWISVLTAFVLAVYALSELFRNNRN</sequence>
<name>C0BZ01_9FIRM</name>
<keyword evidence="1" id="KW-0472">Membrane</keyword>
<comment type="caution">
    <text evidence="2">The sequence shown here is derived from an EMBL/GenBank/DDBJ whole genome shotgun (WGS) entry which is preliminary data.</text>
</comment>
<gene>
    <name evidence="2" type="ORF">CLOHYLEM_05040</name>
</gene>